<sequence length="261" mass="31588">MNNTCICLICNKPNNIYLDFLRTFTNYDIVVVIDDFSKKYYNDEYYQKEYPNFVFVQLDNVNCMENGFQMANLALNKMVSGWDKAIYFFSFYYKEYDHIWYIEDDIFLYDENVFKNIDDKYPDSDLLVKQIDQRDDEKWLWNAVINHLPEPHYNSLVCACRVSKKLLSCIYDYVKKYKQLIFIEMLFTSIAKANNLKCDCPHELVPVIYRYDWNVNNVNKLQLFHPIKDLNLQTEMREALQNEIVLKERIFYLKEHFIPPK</sequence>
<evidence type="ECO:0008006" key="2">
    <source>
        <dbReference type="Google" id="ProtNLM"/>
    </source>
</evidence>
<accession>A0A6C0DK61</accession>
<reference evidence="1" key="1">
    <citation type="journal article" date="2020" name="Nature">
        <title>Giant virus diversity and host interactions through global metagenomics.</title>
        <authorList>
            <person name="Schulz F."/>
            <person name="Roux S."/>
            <person name="Paez-Espino D."/>
            <person name="Jungbluth S."/>
            <person name="Walsh D.A."/>
            <person name="Denef V.J."/>
            <person name="McMahon K.D."/>
            <person name="Konstantinidis K.T."/>
            <person name="Eloe-Fadrosh E.A."/>
            <person name="Kyrpides N.C."/>
            <person name="Woyke T."/>
        </authorList>
    </citation>
    <scope>NUCLEOTIDE SEQUENCE</scope>
    <source>
        <strain evidence="1">GVMAG-M-3300023174-24</strain>
    </source>
</reference>
<dbReference type="AlphaFoldDB" id="A0A6C0DK61"/>
<protein>
    <recommendedName>
        <fullName evidence="2">Glycosyltransferase</fullName>
    </recommendedName>
</protein>
<evidence type="ECO:0000313" key="1">
    <source>
        <dbReference type="EMBL" id="QHT17318.1"/>
    </source>
</evidence>
<proteinExistence type="predicted"/>
<organism evidence="1">
    <name type="scientific">viral metagenome</name>
    <dbReference type="NCBI Taxonomy" id="1070528"/>
    <lineage>
        <taxon>unclassified sequences</taxon>
        <taxon>metagenomes</taxon>
        <taxon>organismal metagenomes</taxon>
    </lineage>
</organism>
<dbReference type="EMBL" id="MN739633">
    <property type="protein sequence ID" value="QHT17318.1"/>
    <property type="molecule type" value="Genomic_DNA"/>
</dbReference>
<name>A0A6C0DK61_9ZZZZ</name>